<keyword evidence="9" id="KW-0255">Endonuclease</keyword>
<dbReference type="SUPFAM" id="SSF118116">
    <property type="entry name" value="DNA mismatch repair protein MutL"/>
    <property type="match status" value="1"/>
</dbReference>
<dbReference type="Gene3D" id="3.30.230.10">
    <property type="match status" value="1"/>
</dbReference>
<organism evidence="9 10">
    <name type="scientific">Candidatus Comchoanobacter bicostacola</name>
    <dbReference type="NCBI Taxonomy" id="2919598"/>
    <lineage>
        <taxon>Bacteria</taxon>
        <taxon>Pseudomonadati</taxon>
        <taxon>Pseudomonadota</taxon>
        <taxon>Gammaproteobacteria</taxon>
        <taxon>Candidatus Comchoanobacterales</taxon>
        <taxon>Candidatus Comchoanobacteraceae</taxon>
        <taxon>Candidatus Comchoanobacter</taxon>
    </lineage>
</organism>
<feature type="region of interest" description="Disordered" evidence="6">
    <location>
        <begin position="364"/>
        <end position="385"/>
    </location>
</feature>
<keyword evidence="9" id="KW-0378">Hydrolase</keyword>
<keyword evidence="3 5" id="KW-0227">DNA damage</keyword>
<dbReference type="CDD" id="cd16926">
    <property type="entry name" value="HATPase_MutL-MLH-PMS-like"/>
    <property type="match status" value="1"/>
</dbReference>
<comment type="function">
    <text evidence="5">This protein is involved in the repair of mismatches in DNA. It is required for dam-dependent methyl-directed DNA mismatch repair. May act as a 'molecular matchmaker', a protein that promotes the formation of a stable complex between two or more DNA-binding proteins in an ATP-dependent manner without itself being part of a final effector complex.</text>
</comment>
<dbReference type="Pfam" id="PF08676">
    <property type="entry name" value="MutL_C"/>
    <property type="match status" value="1"/>
</dbReference>
<dbReference type="InterPro" id="IPR038973">
    <property type="entry name" value="MutL/Mlh/Pms-like"/>
</dbReference>
<evidence type="ECO:0000313" key="10">
    <source>
        <dbReference type="Proteomes" id="UP001055955"/>
    </source>
</evidence>
<proteinExistence type="inferred from homology"/>
<dbReference type="PANTHER" id="PTHR10073">
    <property type="entry name" value="DNA MISMATCH REPAIR PROTEIN MLH, PMS, MUTL"/>
    <property type="match status" value="1"/>
</dbReference>
<dbReference type="InterPro" id="IPR002099">
    <property type="entry name" value="MutL/Mlh/PMS"/>
</dbReference>
<keyword evidence="9" id="KW-0540">Nuclease</keyword>
<dbReference type="Gene3D" id="3.30.1540.20">
    <property type="entry name" value="MutL, C-terminal domain, dimerisation subdomain"/>
    <property type="match status" value="1"/>
</dbReference>
<evidence type="ECO:0000256" key="2">
    <source>
        <dbReference type="ARBA" id="ARBA00021975"/>
    </source>
</evidence>
<evidence type="ECO:0000256" key="6">
    <source>
        <dbReference type="SAM" id="MobiDB-lite"/>
    </source>
</evidence>
<feature type="domain" description="DNA mismatch repair protein S5" evidence="8">
    <location>
        <begin position="216"/>
        <end position="334"/>
    </location>
</feature>
<dbReference type="InterPro" id="IPR013507">
    <property type="entry name" value="DNA_mismatch_S5_2-like"/>
</dbReference>
<dbReference type="InterPro" id="IPR042121">
    <property type="entry name" value="MutL_C_regsub"/>
</dbReference>
<evidence type="ECO:0000256" key="1">
    <source>
        <dbReference type="ARBA" id="ARBA00006082"/>
    </source>
</evidence>
<dbReference type="InterPro" id="IPR014790">
    <property type="entry name" value="MutL_C"/>
</dbReference>
<dbReference type="Pfam" id="PF01119">
    <property type="entry name" value="DNA_mis_repair"/>
    <property type="match status" value="1"/>
</dbReference>
<dbReference type="InterPro" id="IPR014721">
    <property type="entry name" value="Ribsml_uS5_D2-typ_fold_subgr"/>
</dbReference>
<dbReference type="GO" id="GO:0004519">
    <property type="term" value="F:endonuclease activity"/>
    <property type="evidence" value="ECO:0007669"/>
    <property type="project" value="UniProtKB-KW"/>
</dbReference>
<dbReference type="SUPFAM" id="SSF54211">
    <property type="entry name" value="Ribosomal protein S5 domain 2-like"/>
    <property type="match status" value="1"/>
</dbReference>
<dbReference type="InterPro" id="IPR020667">
    <property type="entry name" value="DNA_mismatch_repair_MutL"/>
</dbReference>
<feature type="domain" description="MutL C-terminal dimerisation" evidence="7">
    <location>
        <begin position="423"/>
        <end position="566"/>
    </location>
</feature>
<evidence type="ECO:0000259" key="7">
    <source>
        <dbReference type="SMART" id="SM00853"/>
    </source>
</evidence>
<evidence type="ECO:0000256" key="5">
    <source>
        <dbReference type="HAMAP-Rule" id="MF_00149"/>
    </source>
</evidence>
<dbReference type="SUPFAM" id="SSF55874">
    <property type="entry name" value="ATPase domain of HSP90 chaperone/DNA topoisomerase II/histidine kinase"/>
    <property type="match status" value="1"/>
</dbReference>
<dbReference type="PROSITE" id="PS00058">
    <property type="entry name" value="DNA_MISMATCH_REPAIR_1"/>
    <property type="match status" value="1"/>
</dbReference>
<dbReference type="PANTHER" id="PTHR10073:SF12">
    <property type="entry name" value="DNA MISMATCH REPAIR PROTEIN MLH1"/>
    <property type="match status" value="1"/>
</dbReference>
<dbReference type="InterPro" id="IPR037198">
    <property type="entry name" value="MutL_C_sf"/>
</dbReference>
<reference evidence="9 10" key="1">
    <citation type="journal article" date="2022" name="Nat. Microbiol.">
        <title>The microbiome of a bacterivorous marine choanoflagellate contains a resource-demanding obligate bacterial associate.</title>
        <authorList>
            <person name="Needham D.M."/>
            <person name="Poirier C."/>
            <person name="Bachy C."/>
            <person name="George E.E."/>
            <person name="Wilken S."/>
            <person name="Yung C.C.M."/>
            <person name="Limardo A.J."/>
            <person name="Morando M."/>
            <person name="Sudek L."/>
            <person name="Malmstrom R.R."/>
            <person name="Keeling P.J."/>
            <person name="Santoro A.E."/>
            <person name="Worden A.Z."/>
        </authorList>
    </citation>
    <scope>NUCLEOTIDE SEQUENCE [LARGE SCALE GENOMIC DNA]</scope>
    <source>
        <strain evidence="9 10">Comchoano-1</strain>
    </source>
</reference>
<dbReference type="RefSeq" id="WP_258567971.1">
    <property type="nucleotide sequence ID" value="NZ_CP092900.1"/>
</dbReference>
<evidence type="ECO:0000259" key="8">
    <source>
        <dbReference type="SMART" id="SM01340"/>
    </source>
</evidence>
<evidence type="ECO:0000256" key="3">
    <source>
        <dbReference type="ARBA" id="ARBA00022763"/>
    </source>
</evidence>
<accession>A0ABY5DK38</accession>
<dbReference type="Pfam" id="PF13589">
    <property type="entry name" value="HATPase_c_3"/>
    <property type="match status" value="1"/>
</dbReference>
<keyword evidence="10" id="KW-1185">Reference proteome</keyword>
<comment type="similarity">
    <text evidence="1 5">Belongs to the DNA mismatch repair MutL/HexB family.</text>
</comment>
<dbReference type="EMBL" id="CP092900">
    <property type="protein sequence ID" value="UTC24187.1"/>
    <property type="molecule type" value="Genomic_DNA"/>
</dbReference>
<keyword evidence="4 5" id="KW-0234">DNA repair</keyword>
<gene>
    <name evidence="5 9" type="primary">mutL</name>
    <name evidence="9" type="ORF">MMH89_02985</name>
</gene>
<name>A0ABY5DK38_9GAMM</name>
<dbReference type="InterPro" id="IPR036890">
    <property type="entry name" value="HATPase_C_sf"/>
</dbReference>
<dbReference type="SMART" id="SM01340">
    <property type="entry name" value="DNA_mis_repair"/>
    <property type="match status" value="1"/>
</dbReference>
<dbReference type="NCBIfam" id="TIGR00585">
    <property type="entry name" value="mutl"/>
    <property type="match status" value="1"/>
</dbReference>
<evidence type="ECO:0000256" key="4">
    <source>
        <dbReference type="ARBA" id="ARBA00023204"/>
    </source>
</evidence>
<dbReference type="SMART" id="SM00853">
    <property type="entry name" value="MutL_C"/>
    <property type="match status" value="1"/>
</dbReference>
<dbReference type="Proteomes" id="UP001055955">
    <property type="component" value="Chromosome"/>
</dbReference>
<sequence length="610" mass="67682">MSGPRADIKKLSEILKNQIAAGEVVTRPKDAVKEVLENSVDAGADHIQLSIQGGGMVAMEVQDNGSGMSKEQLPLALTAHATSKIRSVQDLDAIETMGFRGEALASIVSVAHVSLSSKRQDESHGWVLNVTGAVTEGDEIKPAAMQTGTIIKIQDLFYNTKARRSFLSKPNIEQRHIEEVVRKVALANPHLRLDFNSERKNYSIPQAKDWQDLERIKTVLGQGFAQHALPVSGAKDWIRVYGFITDPQFQRAKADMQYLILNGRPVKDQSLSMSVKQAYQDVMYQRNQPGFVLWIEVDATLVDVNVHPTKEQVRFQDVKPITSLLFHTAKNRLADIKPKDYFAAAAPVITPPQLHDTQQVSKTVRSSPVAEPRVSSPVLEPRVSEVTPHLPKQPALLVSDNTHSEEVAVCEAPSEHTEVLGQAIAQLHGIYILAQSQSGLIVVDMHAAHERILYERFKQQYAQEGIQSQQLLVPETCSLNATQWDTLQEKQAVIEQLGFLIAITGKDQCVIKAIPAQLSKDQAPILLQSVLEVMSVANDHNPVEDSVHEVLSTMACHRAIRANRHLSIMEMNALLREMEQGLHSGHCNHGRPTWKELTLSDVDAMFNRGR</sequence>
<evidence type="ECO:0000313" key="9">
    <source>
        <dbReference type="EMBL" id="UTC24187.1"/>
    </source>
</evidence>
<dbReference type="HAMAP" id="MF_00149">
    <property type="entry name" value="DNA_mis_repair"/>
    <property type="match status" value="1"/>
</dbReference>
<dbReference type="InterPro" id="IPR042120">
    <property type="entry name" value="MutL_C_dimsub"/>
</dbReference>
<dbReference type="Gene3D" id="3.30.565.10">
    <property type="entry name" value="Histidine kinase-like ATPase, C-terminal domain"/>
    <property type="match status" value="1"/>
</dbReference>
<dbReference type="InterPro" id="IPR014762">
    <property type="entry name" value="DNA_mismatch_repair_CS"/>
</dbReference>
<dbReference type="InterPro" id="IPR020568">
    <property type="entry name" value="Ribosomal_Su5_D2-typ_SF"/>
</dbReference>
<protein>
    <recommendedName>
        <fullName evidence="2 5">DNA mismatch repair protein MutL</fullName>
    </recommendedName>
</protein>
<dbReference type="Gene3D" id="3.30.1370.100">
    <property type="entry name" value="MutL, C-terminal domain, regulatory subdomain"/>
    <property type="match status" value="1"/>
</dbReference>